<dbReference type="InterPro" id="IPR038713">
    <property type="entry name" value="Terminase_Gp1_N_sf"/>
</dbReference>
<evidence type="ECO:0000256" key="1">
    <source>
        <dbReference type="ARBA" id="ARBA00022612"/>
    </source>
</evidence>
<evidence type="ECO:0000313" key="4">
    <source>
        <dbReference type="Proteomes" id="UP000032679"/>
    </source>
</evidence>
<dbReference type="EMBL" id="BALE01000041">
    <property type="protein sequence ID" value="GAN55243.1"/>
    <property type="molecule type" value="Genomic_DNA"/>
</dbReference>
<evidence type="ECO:0000256" key="2">
    <source>
        <dbReference type="ARBA" id="ARBA00023219"/>
    </source>
</evidence>
<name>A0A0D6MPP5_9PROT</name>
<sequence length="174" mass="19439">MPRHKRLRDGLNEKQMHFVQEYLISFNAAEAARNAGYSKLSAKKIGFELLEREDVQSAIREAIEARARRTEITQDQVLREYAKIAFGDIRDIFGANGELLFPRDFSDGAAGRIAGIEVILKRNAETQEVERVAKVTTTDKLGALNSLAKHLGMFTGKGDDQKTVIVFGKDDEAL</sequence>
<keyword evidence="2" id="KW-0231">Viral genome packaging</keyword>
<keyword evidence="4" id="KW-1185">Reference proteome</keyword>
<accession>A0A0D6MPP5</accession>
<gene>
    <name evidence="3" type="ORF">Tasa_041_038</name>
</gene>
<proteinExistence type="predicted"/>
<dbReference type="GO" id="GO:0051276">
    <property type="term" value="P:chromosome organization"/>
    <property type="evidence" value="ECO:0007669"/>
    <property type="project" value="InterPro"/>
</dbReference>
<comment type="caution">
    <text evidence="3">The sequence shown here is derived from an EMBL/GenBank/DDBJ whole genome shotgun (WGS) entry which is preliminary data.</text>
</comment>
<dbReference type="STRING" id="1231623.Tasa_041_038"/>
<dbReference type="AlphaFoldDB" id="A0A0D6MPP5"/>
<dbReference type="InterPro" id="IPR005335">
    <property type="entry name" value="Terminase_ssu"/>
</dbReference>
<protein>
    <submittedName>
        <fullName evidence="3">Phage terminase small subunit</fullName>
    </submittedName>
</protein>
<dbReference type="Gene3D" id="1.10.10.1400">
    <property type="entry name" value="Terminase, small subunit, N-terminal DNA-binding domain, HTH motif"/>
    <property type="match status" value="1"/>
</dbReference>
<dbReference type="PANTHER" id="PTHR41328:SF2">
    <property type="entry name" value="TERMINASE SMALL SUBUNIT"/>
    <property type="match status" value="1"/>
</dbReference>
<keyword evidence="1" id="KW-1188">Viral release from host cell</keyword>
<dbReference type="RefSeq" id="WP_084712327.1">
    <property type="nucleotide sequence ID" value="NZ_BALE01000041.1"/>
</dbReference>
<dbReference type="InterPro" id="IPR052404">
    <property type="entry name" value="SPP1-like_terminase"/>
</dbReference>
<reference evidence="3 4" key="1">
    <citation type="submission" date="2012-10" db="EMBL/GenBank/DDBJ databases">
        <title>Genome sequencing of Tanticharoenia sakaeratensis NBRC 103193.</title>
        <authorList>
            <person name="Azuma Y."/>
            <person name="Hadano H."/>
            <person name="Hirakawa H."/>
            <person name="Matsushita K."/>
        </authorList>
    </citation>
    <scope>NUCLEOTIDE SEQUENCE [LARGE SCALE GENOMIC DNA]</scope>
    <source>
        <strain evidence="3 4">NBRC 103193</strain>
    </source>
</reference>
<dbReference type="Pfam" id="PF03592">
    <property type="entry name" value="Terminase_2"/>
    <property type="match status" value="1"/>
</dbReference>
<organism evidence="3 4">
    <name type="scientific">Tanticharoenia sakaeratensis NBRC 103193</name>
    <dbReference type="NCBI Taxonomy" id="1231623"/>
    <lineage>
        <taxon>Bacteria</taxon>
        <taxon>Pseudomonadati</taxon>
        <taxon>Pseudomonadota</taxon>
        <taxon>Alphaproteobacteria</taxon>
        <taxon>Acetobacterales</taxon>
        <taxon>Acetobacteraceae</taxon>
        <taxon>Tanticharoenia</taxon>
    </lineage>
</organism>
<dbReference type="PANTHER" id="PTHR41328">
    <property type="entry name" value="TERMINASE SMALL SUBUNIT-RELATED"/>
    <property type="match status" value="1"/>
</dbReference>
<dbReference type="Proteomes" id="UP000032679">
    <property type="component" value="Unassembled WGS sequence"/>
</dbReference>
<evidence type="ECO:0000313" key="3">
    <source>
        <dbReference type="EMBL" id="GAN55243.1"/>
    </source>
</evidence>